<dbReference type="AlphaFoldDB" id="A0A378K1F6"/>
<dbReference type="Proteomes" id="UP000054985">
    <property type="component" value="Unassembled WGS sequence"/>
</dbReference>
<dbReference type="Pfam" id="PF25967">
    <property type="entry name" value="RND-MFP_C"/>
    <property type="match status" value="1"/>
</dbReference>
<dbReference type="EMBL" id="LNYN01000020">
    <property type="protein sequence ID" value="KTD34402.1"/>
    <property type="molecule type" value="Genomic_DNA"/>
</dbReference>
<name>A0A378K1F6_9GAMM</name>
<gene>
    <name evidence="4" type="primary">acrA_3</name>
    <name evidence="3" type="ORF">Lmor_1799</name>
    <name evidence="4" type="ORF">NCTC12239_03081</name>
</gene>
<feature type="domain" description="Multidrug resistance protein MdtA-like C-terminal permuted SH3" evidence="2">
    <location>
        <begin position="324"/>
        <end position="380"/>
    </location>
</feature>
<dbReference type="STRING" id="39962.Lmor_1799"/>
<dbReference type="Gene3D" id="1.10.287.470">
    <property type="entry name" value="Helix hairpin bin"/>
    <property type="match status" value="1"/>
</dbReference>
<dbReference type="EMBL" id="UGOG01000001">
    <property type="protein sequence ID" value="STX64120.1"/>
    <property type="molecule type" value="Genomic_DNA"/>
</dbReference>
<reference evidence="4 6" key="2">
    <citation type="submission" date="2018-06" db="EMBL/GenBank/DDBJ databases">
        <authorList>
            <consortium name="Pathogen Informatics"/>
            <person name="Doyle S."/>
        </authorList>
    </citation>
    <scope>NUCLEOTIDE SEQUENCE [LARGE SCALE GENOMIC DNA]</scope>
    <source>
        <strain evidence="4 6">NCTC12239</strain>
    </source>
</reference>
<dbReference type="PROSITE" id="PS51257">
    <property type="entry name" value="PROKAR_LIPOPROTEIN"/>
    <property type="match status" value="1"/>
</dbReference>
<dbReference type="Gene3D" id="2.40.420.20">
    <property type="match status" value="1"/>
</dbReference>
<sequence>MNKYVQIIMSLVVTGILSACGSQDKPKASTLNAYTVKPQPLHKTLHFTGTIQPLHESTLTSPMDAVVESMNFHYGQMVRKGDVVLTLNSTELQKQYNDTLTDYLKAKDSYSIAKAKFIGTQELWDAGLLSKNNFLSEKSGVDTARVTLMQATRKLTELLEKMDENKSQNFSDLSLADFEKVRTILTSNHNIIRLKAPSDGVMLYPPKSGEDKSARVTVGSSVKSGQVIALIGDLKGISIEIDVPEIDIDKIRPGMNATISGVAFGKHQLKGTLVAVNAQASNTSGGGLPSFTAVVEVKSLTPEQQPWIKVGMSAAIELNVASDNQLLVPIAAVKREKGNSIVNLRLAQGSIEKRIITTGPAQADSVVIESGLKDGDVVVYD</sequence>
<evidence type="ECO:0000313" key="3">
    <source>
        <dbReference type="EMBL" id="KTD34402.1"/>
    </source>
</evidence>
<evidence type="ECO:0000313" key="6">
    <source>
        <dbReference type="Proteomes" id="UP000254040"/>
    </source>
</evidence>
<accession>A0A378K1F6</accession>
<dbReference type="PANTHER" id="PTHR30469">
    <property type="entry name" value="MULTIDRUG RESISTANCE PROTEIN MDTA"/>
    <property type="match status" value="1"/>
</dbReference>
<keyword evidence="5" id="KW-1185">Reference proteome</keyword>
<proteinExistence type="predicted"/>
<organism evidence="4 6">
    <name type="scientific">Legionella moravica</name>
    <dbReference type="NCBI Taxonomy" id="39962"/>
    <lineage>
        <taxon>Bacteria</taxon>
        <taxon>Pseudomonadati</taxon>
        <taxon>Pseudomonadota</taxon>
        <taxon>Gammaproteobacteria</taxon>
        <taxon>Legionellales</taxon>
        <taxon>Legionellaceae</taxon>
        <taxon>Legionella</taxon>
    </lineage>
</organism>
<reference evidence="3 5" key="1">
    <citation type="submission" date="2015-11" db="EMBL/GenBank/DDBJ databases">
        <title>Genomic analysis of 38 Legionella species identifies large and diverse effector repertoires.</title>
        <authorList>
            <person name="Burstein D."/>
            <person name="Amaro F."/>
            <person name="Zusman T."/>
            <person name="Lifshitz Z."/>
            <person name="Cohen O."/>
            <person name="Gilbert J.A."/>
            <person name="Pupko T."/>
            <person name="Shuman H.A."/>
            <person name="Segal G."/>
        </authorList>
    </citation>
    <scope>NUCLEOTIDE SEQUENCE [LARGE SCALE GENOMIC DNA]</scope>
    <source>
        <strain evidence="3 5">ATCC 43877</strain>
    </source>
</reference>
<keyword evidence="1" id="KW-0175">Coiled coil</keyword>
<protein>
    <submittedName>
        <fullName evidence="3 4">Membrane-fusion protein</fullName>
    </submittedName>
</protein>
<dbReference type="SUPFAM" id="SSF111369">
    <property type="entry name" value="HlyD-like secretion proteins"/>
    <property type="match status" value="1"/>
</dbReference>
<evidence type="ECO:0000313" key="4">
    <source>
        <dbReference type="EMBL" id="STX64120.1"/>
    </source>
</evidence>
<dbReference type="RefSeq" id="WP_028382846.1">
    <property type="nucleotide sequence ID" value="NZ_CAAAJG010000013.1"/>
</dbReference>
<evidence type="ECO:0000256" key="1">
    <source>
        <dbReference type="SAM" id="Coils"/>
    </source>
</evidence>
<dbReference type="GO" id="GO:0015562">
    <property type="term" value="F:efflux transmembrane transporter activity"/>
    <property type="evidence" value="ECO:0007669"/>
    <property type="project" value="TreeGrafter"/>
</dbReference>
<evidence type="ECO:0000313" key="5">
    <source>
        <dbReference type="Proteomes" id="UP000054985"/>
    </source>
</evidence>
<dbReference type="OrthoDB" id="5648883at2"/>
<dbReference type="Proteomes" id="UP000254040">
    <property type="component" value="Unassembled WGS sequence"/>
</dbReference>
<dbReference type="GO" id="GO:1990281">
    <property type="term" value="C:efflux pump complex"/>
    <property type="evidence" value="ECO:0007669"/>
    <property type="project" value="TreeGrafter"/>
</dbReference>
<dbReference type="Gene3D" id="2.40.30.170">
    <property type="match status" value="1"/>
</dbReference>
<evidence type="ECO:0000259" key="2">
    <source>
        <dbReference type="Pfam" id="PF25967"/>
    </source>
</evidence>
<feature type="coiled-coil region" evidence="1">
    <location>
        <begin position="141"/>
        <end position="168"/>
    </location>
</feature>
<dbReference type="InterPro" id="IPR058627">
    <property type="entry name" value="MdtA-like_C"/>
</dbReference>
<dbReference type="Gene3D" id="2.40.50.100">
    <property type="match status" value="1"/>
</dbReference>